<dbReference type="InterPro" id="IPR036237">
    <property type="entry name" value="Xyl_isomerase-like_sf"/>
</dbReference>
<dbReference type="Gene3D" id="3.20.20.150">
    <property type="entry name" value="Divalent-metal-dependent TIM barrel enzymes"/>
    <property type="match status" value="1"/>
</dbReference>
<evidence type="ECO:0008006" key="3">
    <source>
        <dbReference type="Google" id="ProtNLM"/>
    </source>
</evidence>
<dbReference type="Proteomes" id="UP000635726">
    <property type="component" value="Unassembled WGS sequence"/>
</dbReference>
<reference evidence="1" key="1">
    <citation type="journal article" date="2014" name="Int. J. Syst. Evol. Microbiol.">
        <title>Complete genome sequence of Corynebacterium casei LMG S-19264T (=DSM 44701T), isolated from a smear-ripened cheese.</title>
        <authorList>
            <consortium name="US DOE Joint Genome Institute (JGI-PGF)"/>
            <person name="Walter F."/>
            <person name="Albersmeier A."/>
            <person name="Kalinowski J."/>
            <person name="Ruckert C."/>
        </authorList>
    </citation>
    <scope>NUCLEOTIDE SEQUENCE</scope>
    <source>
        <strain evidence="1">JCM 14371</strain>
    </source>
</reference>
<dbReference type="EMBL" id="BMOE01000012">
    <property type="protein sequence ID" value="GGJ84071.1"/>
    <property type="molecule type" value="Genomic_DNA"/>
</dbReference>
<accession>A0A917PMP8</accession>
<dbReference type="AlphaFoldDB" id="A0A917PMP8"/>
<sequence length="269" mass="29329">MSIKLAVNGVPELYALLGTHPDLPIHAIKAPLSPTSTPEVERARQHRPVLLHGWGPPGYSVTDDTVPEEALLARLVTLSGTPTLSVHLDPRHDDGHDEAALLGRIARQADRLRALSGLPLLLENVPWRPGTGRPRWGTDPDFIRAALDAARADLLLDLAHARVAAHHRRTDPRAYLAALPLHRVRELHVSGPRTGPDGLRDRHLTLQAEDWALLDWTLPRTPHAAWLTHEYMGLHADAHPQGPAGPAALARDLHLLGQRAEATPVVPTG</sequence>
<organism evidence="1 2">
    <name type="scientific">Deinococcus aquiradiocola</name>
    <dbReference type="NCBI Taxonomy" id="393059"/>
    <lineage>
        <taxon>Bacteria</taxon>
        <taxon>Thermotogati</taxon>
        <taxon>Deinococcota</taxon>
        <taxon>Deinococci</taxon>
        <taxon>Deinococcales</taxon>
        <taxon>Deinococcaceae</taxon>
        <taxon>Deinococcus</taxon>
    </lineage>
</organism>
<gene>
    <name evidence="1" type="ORF">GCM10008939_29940</name>
</gene>
<reference evidence="1" key="2">
    <citation type="submission" date="2020-09" db="EMBL/GenBank/DDBJ databases">
        <authorList>
            <person name="Sun Q."/>
            <person name="Ohkuma M."/>
        </authorList>
    </citation>
    <scope>NUCLEOTIDE SEQUENCE</scope>
    <source>
        <strain evidence="1">JCM 14371</strain>
    </source>
</reference>
<comment type="caution">
    <text evidence="1">The sequence shown here is derived from an EMBL/GenBank/DDBJ whole genome shotgun (WGS) entry which is preliminary data.</text>
</comment>
<dbReference type="RefSeq" id="WP_188964107.1">
    <property type="nucleotide sequence ID" value="NZ_BMOE01000012.1"/>
</dbReference>
<dbReference type="SUPFAM" id="SSF51658">
    <property type="entry name" value="Xylose isomerase-like"/>
    <property type="match status" value="1"/>
</dbReference>
<evidence type="ECO:0000313" key="2">
    <source>
        <dbReference type="Proteomes" id="UP000635726"/>
    </source>
</evidence>
<name>A0A917PMP8_9DEIO</name>
<evidence type="ECO:0000313" key="1">
    <source>
        <dbReference type="EMBL" id="GGJ84071.1"/>
    </source>
</evidence>
<dbReference type="InterPro" id="IPR007801">
    <property type="entry name" value="MbnB/TglH/ChrH"/>
</dbReference>
<protein>
    <recommendedName>
        <fullName evidence="3">DUF692 domain-containing protein</fullName>
    </recommendedName>
</protein>
<proteinExistence type="predicted"/>
<dbReference type="Pfam" id="PF05114">
    <property type="entry name" value="MbnB_TglH_ChrH"/>
    <property type="match status" value="1"/>
</dbReference>
<keyword evidence="2" id="KW-1185">Reference proteome</keyword>